<accession>A0A5C7IXZ6</accession>
<evidence type="ECO:0000256" key="4">
    <source>
        <dbReference type="ARBA" id="ARBA00052082"/>
    </source>
</evidence>
<gene>
    <name evidence="7" type="ORF">EZV62_002746</name>
</gene>
<dbReference type="Pfam" id="PF00106">
    <property type="entry name" value="adh_short"/>
    <property type="match status" value="1"/>
</dbReference>
<dbReference type="EMBL" id="VAHF01000001">
    <property type="protein sequence ID" value="TXG74167.1"/>
    <property type="molecule type" value="Genomic_DNA"/>
</dbReference>
<dbReference type="PRINTS" id="PR00081">
    <property type="entry name" value="GDHRDH"/>
</dbReference>
<dbReference type="PROSITE" id="PS00061">
    <property type="entry name" value="ADH_SHORT"/>
    <property type="match status" value="1"/>
</dbReference>
<dbReference type="FunFam" id="3.40.50.720:FF:000084">
    <property type="entry name" value="Short-chain dehydrogenase reductase"/>
    <property type="match status" value="1"/>
</dbReference>
<proteinExistence type="inferred from homology"/>
<comment type="caution">
    <text evidence="7">The sequence shown here is derived from an EMBL/GenBank/DDBJ whole genome shotgun (WGS) entry which is preliminary data.</text>
</comment>
<dbReference type="InterPro" id="IPR036291">
    <property type="entry name" value="NAD(P)-bd_dom_sf"/>
</dbReference>
<dbReference type="OrthoDB" id="417891at2759"/>
<keyword evidence="8" id="KW-1185">Reference proteome</keyword>
<keyword evidence="1" id="KW-0521">NADP</keyword>
<dbReference type="Proteomes" id="UP000323000">
    <property type="component" value="Chromosome 1"/>
</dbReference>
<comment type="catalytic activity">
    <reaction evidence="4">
        <text>21-O-acetyl-isomeliandiol + A = (21S)-21-acetoxyl-apo-melianone + AH2</text>
        <dbReference type="Rhea" id="RHEA:80307"/>
        <dbReference type="ChEBI" id="CHEBI:13193"/>
        <dbReference type="ChEBI" id="CHEBI:17499"/>
        <dbReference type="ChEBI" id="CHEBI:231455"/>
        <dbReference type="ChEBI" id="CHEBI:231456"/>
    </reaction>
    <physiologicalReaction direction="left-to-right" evidence="4">
        <dbReference type="Rhea" id="RHEA:80308"/>
    </physiologicalReaction>
</comment>
<dbReference type="Pfam" id="PF13561">
    <property type="entry name" value="adh_short_C2"/>
    <property type="match status" value="1"/>
</dbReference>
<keyword evidence="2" id="KW-0560">Oxidoreductase</keyword>
<reference evidence="8" key="1">
    <citation type="journal article" date="2019" name="Gigascience">
        <title>De novo genome assembly of the endangered Acer yangbiense, a plant species with extremely small populations endemic to Yunnan Province, China.</title>
        <authorList>
            <person name="Yang J."/>
            <person name="Wariss H.M."/>
            <person name="Tao L."/>
            <person name="Zhang R."/>
            <person name="Yun Q."/>
            <person name="Hollingsworth P."/>
            <person name="Dao Z."/>
            <person name="Luo G."/>
            <person name="Guo H."/>
            <person name="Ma Y."/>
            <person name="Sun W."/>
        </authorList>
    </citation>
    <scope>NUCLEOTIDE SEQUENCE [LARGE SCALE GENOMIC DNA]</scope>
    <source>
        <strain evidence="8">cv. Malutang</strain>
    </source>
</reference>
<dbReference type="SUPFAM" id="SSF51735">
    <property type="entry name" value="NAD(P)-binding Rossmann-fold domains"/>
    <property type="match status" value="2"/>
</dbReference>
<dbReference type="InterPro" id="IPR002347">
    <property type="entry name" value="SDR_fam"/>
</dbReference>
<dbReference type="PANTHER" id="PTHR42898">
    <property type="entry name" value="TROPINONE REDUCTASE"/>
    <property type="match status" value="1"/>
</dbReference>
<name>A0A5C7IXZ6_9ROSI</name>
<dbReference type="Gene3D" id="3.40.50.720">
    <property type="entry name" value="NAD(P)-binding Rossmann-like Domain"/>
    <property type="match status" value="2"/>
</dbReference>
<dbReference type="PANTHER" id="PTHR42898:SF79">
    <property type="entry name" value="NAD(P)-BINDING ROSSMANN-FOLD PROTEIN"/>
    <property type="match status" value="1"/>
</dbReference>
<dbReference type="AlphaFoldDB" id="A0A5C7IXZ6"/>
<dbReference type="InterPro" id="IPR020904">
    <property type="entry name" value="Sc_DH/Rdtase_CS"/>
</dbReference>
<evidence type="ECO:0000313" key="7">
    <source>
        <dbReference type="EMBL" id="TXG74167.1"/>
    </source>
</evidence>
<dbReference type="InterPro" id="IPR045000">
    <property type="entry name" value="TR"/>
</dbReference>
<evidence type="ECO:0000256" key="2">
    <source>
        <dbReference type="ARBA" id="ARBA00023002"/>
    </source>
</evidence>
<evidence type="ECO:0000313" key="8">
    <source>
        <dbReference type="Proteomes" id="UP000323000"/>
    </source>
</evidence>
<evidence type="ECO:0000256" key="5">
    <source>
        <dbReference type="ARBA" id="ARBA00071958"/>
    </source>
</evidence>
<protein>
    <recommendedName>
        <fullName evidence="5">(21S)-21-acetoxyl-apo-melianone synthase SDR</fullName>
    </recommendedName>
    <alternativeName>
        <fullName evidence="6">Short chain dehydrogenase-reductase</fullName>
    </alternativeName>
</protein>
<dbReference type="GO" id="GO:0016491">
    <property type="term" value="F:oxidoreductase activity"/>
    <property type="evidence" value="ECO:0007669"/>
    <property type="project" value="UniProtKB-KW"/>
</dbReference>
<organism evidence="7 8">
    <name type="scientific">Acer yangbiense</name>
    <dbReference type="NCBI Taxonomy" id="1000413"/>
    <lineage>
        <taxon>Eukaryota</taxon>
        <taxon>Viridiplantae</taxon>
        <taxon>Streptophyta</taxon>
        <taxon>Embryophyta</taxon>
        <taxon>Tracheophyta</taxon>
        <taxon>Spermatophyta</taxon>
        <taxon>Magnoliopsida</taxon>
        <taxon>eudicotyledons</taxon>
        <taxon>Gunneridae</taxon>
        <taxon>Pentapetalae</taxon>
        <taxon>rosids</taxon>
        <taxon>malvids</taxon>
        <taxon>Sapindales</taxon>
        <taxon>Sapindaceae</taxon>
        <taxon>Hippocastanoideae</taxon>
        <taxon>Acereae</taxon>
        <taxon>Acer</taxon>
    </lineage>
</organism>
<dbReference type="PRINTS" id="PR00080">
    <property type="entry name" value="SDRFAMILY"/>
</dbReference>
<comment type="similarity">
    <text evidence="3">Belongs to the short-chain dehydrogenases/reductases (SDR) family. SDR65C subfamily.</text>
</comment>
<evidence type="ECO:0000256" key="1">
    <source>
        <dbReference type="ARBA" id="ARBA00022857"/>
    </source>
</evidence>
<evidence type="ECO:0000256" key="6">
    <source>
        <dbReference type="ARBA" id="ARBA00079187"/>
    </source>
</evidence>
<evidence type="ECO:0000256" key="3">
    <source>
        <dbReference type="ARBA" id="ARBA00025714"/>
    </source>
</evidence>
<sequence>MAEADSNGVINRWSLEGMTALVTGGTKGIGLHAVVEELAKLGATVHTCSRNEAELNKCIHEWEINGFKVSDNNGVINRWSLEGMTALVTGGTKGIGLHAVVEELAKLGAIVHTCSRNEAELNKCINEWEINGFKVSGSVCDVSSRAEREKLMKNVSSLFNGKLNILINNAGAVVPKPTVEFNDEDFSFLMATNFESAFHLSQLAHPLLKASGAGSIVFMSSVAGVVSVSVGSIYGATKGAMNQLAKNLACEWAKDNIRSNSVAPYFIRTPLVEQLLSDEKFNKEVISRTPMGRTGEMKEVSSLVAFLCMPAASYITGQTICVDGGFTVNGFSFPGT</sequence>